<evidence type="ECO:0000259" key="1">
    <source>
        <dbReference type="PROSITE" id="PS50930"/>
    </source>
</evidence>
<feature type="domain" description="HTH LytTR-type" evidence="1">
    <location>
        <begin position="44"/>
        <end position="147"/>
    </location>
</feature>
<dbReference type="GO" id="GO:0003677">
    <property type="term" value="F:DNA binding"/>
    <property type="evidence" value="ECO:0007669"/>
    <property type="project" value="InterPro"/>
</dbReference>
<evidence type="ECO:0000313" key="2">
    <source>
        <dbReference type="EMBL" id="SHJ74547.1"/>
    </source>
</evidence>
<dbReference type="GO" id="GO:0000156">
    <property type="term" value="F:phosphorelay response regulator activity"/>
    <property type="evidence" value="ECO:0007669"/>
    <property type="project" value="InterPro"/>
</dbReference>
<dbReference type="PANTHER" id="PTHR37299:SF4">
    <property type="entry name" value="TRANSCRIPTIONAL REGULATOR"/>
    <property type="match status" value="1"/>
</dbReference>
<accession>A0A1M6LTI8</accession>
<protein>
    <submittedName>
        <fullName evidence="2">Transcriptional regulator, LytTR family</fullName>
    </submittedName>
</protein>
<reference evidence="2 3" key="1">
    <citation type="submission" date="2016-11" db="EMBL/GenBank/DDBJ databases">
        <authorList>
            <person name="Jaros S."/>
            <person name="Januszkiewicz K."/>
            <person name="Wedrychowicz H."/>
        </authorList>
    </citation>
    <scope>NUCLEOTIDE SEQUENCE [LARGE SCALE GENOMIC DNA]</scope>
    <source>
        <strain evidence="2 3">DSM 21864</strain>
    </source>
</reference>
<dbReference type="Gene3D" id="2.40.50.1020">
    <property type="entry name" value="LytTr DNA-binding domain"/>
    <property type="match status" value="1"/>
</dbReference>
<proteinExistence type="predicted"/>
<dbReference type="SMART" id="SM00850">
    <property type="entry name" value="LytTR"/>
    <property type="match status" value="1"/>
</dbReference>
<dbReference type="InterPro" id="IPR007492">
    <property type="entry name" value="LytTR_DNA-bd_dom"/>
</dbReference>
<sequence length="154" mass="18008">MKVEIQYVNSPEEECATLRVCKDHNGIIKLQEIIEKNSYQTMTISCFQQEKIYSISCDHILYFETVQEMLLVHTGSKVYEANKRLYELEEILPEQFARISRSVIINLNQVEYYSPLANGLMKATFYNGEDEFISRKYLKLLRAKIGGKNHDKGR</sequence>
<dbReference type="RefSeq" id="WP_073010398.1">
    <property type="nucleotide sequence ID" value="NZ_FQZO01000007.1"/>
</dbReference>
<dbReference type="Pfam" id="PF04397">
    <property type="entry name" value="LytTR"/>
    <property type="match status" value="1"/>
</dbReference>
<dbReference type="InterPro" id="IPR046947">
    <property type="entry name" value="LytR-like"/>
</dbReference>
<dbReference type="PROSITE" id="PS50930">
    <property type="entry name" value="HTH_LYTTR"/>
    <property type="match status" value="1"/>
</dbReference>
<dbReference type="AlphaFoldDB" id="A0A1M6LTI8"/>
<gene>
    <name evidence="2" type="ORF">SAMN05444401_3778</name>
</gene>
<dbReference type="OrthoDB" id="9808614at2"/>
<dbReference type="PANTHER" id="PTHR37299">
    <property type="entry name" value="TRANSCRIPTIONAL REGULATOR-RELATED"/>
    <property type="match status" value="1"/>
</dbReference>
<keyword evidence="3" id="KW-1185">Reference proteome</keyword>
<dbReference type="STRING" id="1121298.SAMN05444401_3778"/>
<dbReference type="Proteomes" id="UP000184080">
    <property type="component" value="Unassembled WGS sequence"/>
</dbReference>
<dbReference type="EMBL" id="FQZO01000007">
    <property type="protein sequence ID" value="SHJ74547.1"/>
    <property type="molecule type" value="Genomic_DNA"/>
</dbReference>
<evidence type="ECO:0000313" key="3">
    <source>
        <dbReference type="Proteomes" id="UP000184080"/>
    </source>
</evidence>
<organism evidence="2 3">
    <name type="scientific">Clostridium amylolyticum</name>
    <dbReference type="NCBI Taxonomy" id="1121298"/>
    <lineage>
        <taxon>Bacteria</taxon>
        <taxon>Bacillati</taxon>
        <taxon>Bacillota</taxon>
        <taxon>Clostridia</taxon>
        <taxon>Eubacteriales</taxon>
        <taxon>Clostridiaceae</taxon>
        <taxon>Clostridium</taxon>
    </lineage>
</organism>
<name>A0A1M6LTI8_9CLOT</name>